<reference evidence="2" key="1">
    <citation type="submission" date="2022-11" db="UniProtKB">
        <authorList>
            <consortium name="WormBaseParasite"/>
        </authorList>
    </citation>
    <scope>IDENTIFICATION</scope>
</reference>
<organism evidence="1 2">
    <name type="scientific">Ditylenchus dipsaci</name>
    <dbReference type="NCBI Taxonomy" id="166011"/>
    <lineage>
        <taxon>Eukaryota</taxon>
        <taxon>Metazoa</taxon>
        <taxon>Ecdysozoa</taxon>
        <taxon>Nematoda</taxon>
        <taxon>Chromadorea</taxon>
        <taxon>Rhabditida</taxon>
        <taxon>Tylenchina</taxon>
        <taxon>Tylenchomorpha</taxon>
        <taxon>Sphaerularioidea</taxon>
        <taxon>Anguinidae</taxon>
        <taxon>Anguininae</taxon>
        <taxon>Ditylenchus</taxon>
    </lineage>
</organism>
<proteinExistence type="predicted"/>
<keyword evidence="1" id="KW-1185">Reference proteome</keyword>
<name>A0A915D8X2_9BILA</name>
<dbReference type="AlphaFoldDB" id="A0A915D8X2"/>
<protein>
    <submittedName>
        <fullName evidence="2">Uncharacterized protein</fullName>
    </submittedName>
</protein>
<sequence>MEMYRSLESLAKAFKSLDFGPANLCLFVFLRPPQKYSLHLSRKELINELQGLSRKVGEMRSKWSNEAAQQPPICH</sequence>
<dbReference type="Proteomes" id="UP000887574">
    <property type="component" value="Unplaced"/>
</dbReference>
<accession>A0A915D8X2</accession>
<evidence type="ECO:0000313" key="1">
    <source>
        <dbReference type="Proteomes" id="UP000887574"/>
    </source>
</evidence>
<dbReference type="WBParaSite" id="jg16987">
    <property type="protein sequence ID" value="jg16987"/>
    <property type="gene ID" value="jg16987"/>
</dbReference>
<evidence type="ECO:0000313" key="2">
    <source>
        <dbReference type="WBParaSite" id="jg16987"/>
    </source>
</evidence>